<dbReference type="Pfam" id="PF00763">
    <property type="entry name" value="THF_DHG_CYH"/>
    <property type="match status" value="1"/>
</dbReference>
<dbReference type="Pfam" id="PF02882">
    <property type="entry name" value="THF_DHG_CYH_C"/>
    <property type="match status" value="1"/>
</dbReference>
<dbReference type="Proteomes" id="UP001558652">
    <property type="component" value="Unassembled WGS sequence"/>
</dbReference>
<comment type="caution">
    <text evidence="10">The sequence shown here is derived from an EMBL/GenBank/DDBJ whole genome shotgun (WGS) entry which is preliminary data.</text>
</comment>
<dbReference type="EC" id="3.5.4.9" evidence="2"/>
<dbReference type="PRINTS" id="PR00085">
    <property type="entry name" value="THFDHDRGNASE"/>
</dbReference>
<reference evidence="10 11" key="1">
    <citation type="submission" date="2024-07" db="EMBL/GenBank/DDBJ databases">
        <title>Chromosome-level genome assembly of the water stick insect Ranatra chinensis (Heteroptera: Nepidae).</title>
        <authorList>
            <person name="Liu X."/>
        </authorList>
    </citation>
    <scope>NUCLEOTIDE SEQUENCE [LARGE SCALE GENOMIC DNA]</scope>
    <source>
        <strain evidence="10">Cailab_2021Rc</strain>
        <tissue evidence="10">Muscle</tissue>
    </source>
</reference>
<dbReference type="InterPro" id="IPR020630">
    <property type="entry name" value="THF_DH/CycHdrlase_cat_dom"/>
</dbReference>
<dbReference type="Gene3D" id="3.40.50.720">
    <property type="entry name" value="NAD(P)-binding Rossmann-like Domain"/>
    <property type="match status" value="1"/>
</dbReference>
<dbReference type="EMBL" id="JBFDAA010000012">
    <property type="protein sequence ID" value="KAL1123537.1"/>
    <property type="molecule type" value="Genomic_DNA"/>
</dbReference>
<keyword evidence="4" id="KW-0378">Hydrolase</keyword>
<evidence type="ECO:0000313" key="11">
    <source>
        <dbReference type="Proteomes" id="UP001558652"/>
    </source>
</evidence>
<dbReference type="FunFam" id="3.40.50.720:FF:000070">
    <property type="entry name" value="probable bifunctional methylenetetrahydrofolate dehydrogenase/cyclohydrolase 2"/>
    <property type="match status" value="1"/>
</dbReference>
<dbReference type="PROSITE" id="PS00766">
    <property type="entry name" value="THF_DHG_CYH_1"/>
    <property type="match status" value="1"/>
</dbReference>
<dbReference type="SUPFAM" id="SSF51735">
    <property type="entry name" value="NAD(P)-binding Rossmann-fold domains"/>
    <property type="match status" value="1"/>
</dbReference>
<comment type="subunit">
    <text evidence="1">Homodimer.</text>
</comment>
<proteinExistence type="inferred from homology"/>
<organism evidence="10 11">
    <name type="scientific">Ranatra chinensis</name>
    <dbReference type="NCBI Taxonomy" id="642074"/>
    <lineage>
        <taxon>Eukaryota</taxon>
        <taxon>Metazoa</taxon>
        <taxon>Ecdysozoa</taxon>
        <taxon>Arthropoda</taxon>
        <taxon>Hexapoda</taxon>
        <taxon>Insecta</taxon>
        <taxon>Pterygota</taxon>
        <taxon>Neoptera</taxon>
        <taxon>Paraneoptera</taxon>
        <taxon>Hemiptera</taxon>
        <taxon>Heteroptera</taxon>
        <taxon>Panheteroptera</taxon>
        <taxon>Nepomorpha</taxon>
        <taxon>Nepidae</taxon>
        <taxon>Ranatrinae</taxon>
        <taxon>Ranatra</taxon>
    </lineage>
</organism>
<dbReference type="PANTHER" id="PTHR48099">
    <property type="entry name" value="C-1-TETRAHYDROFOLATE SYNTHASE, CYTOPLASMIC-RELATED"/>
    <property type="match status" value="1"/>
</dbReference>
<keyword evidence="5" id="KW-0560">Oxidoreductase</keyword>
<dbReference type="PANTHER" id="PTHR48099:SF11">
    <property type="entry name" value="BIFUNCTIONAL METHYLENETETRAHYDROFOLATE DEHYDROGENASE_CYCLOHYDROLASE, MITOCHONDRIAL"/>
    <property type="match status" value="1"/>
</dbReference>
<evidence type="ECO:0000256" key="7">
    <source>
        <dbReference type="ARBA" id="ARBA00036357"/>
    </source>
</evidence>
<dbReference type="InterPro" id="IPR020867">
    <property type="entry name" value="THF_DH/CycHdrlase_CS"/>
</dbReference>
<keyword evidence="6" id="KW-0511">Multifunctional enzyme</keyword>
<sequence>MRTALWFIPILVVFWWLVNDHCFINLFLHFQLYKVIAHCPPCRYISQVIDGKKLAEDVLSQLKTDIEKYVAQTKLTPKLTAVLVGKNAASESYVKIKMKAAKKVGIATETVRCPESVSEDDLLKIIHELNANPKVNGILVQLPVPNHLPERVVCNAVAPEKDVDGFNITNIGRLCLNLKTMVPCTALAVYHIIRHIGVQTLGKSAVVCGRSKNVGMPIALMLHSQGGAKGGGLDATTTICHRFTPQNELAKLTKSADIIVSAAGVPKLIRGDMIKEGAIVIDVGMTRLLDETTNKASFVGDVDFDEVVKIAGYVTPVPGGVGPVTVAMLLKNTFRAAFIQQNPLYINMI</sequence>
<name>A0ABD0YKC2_9HEMI</name>
<dbReference type="HAMAP" id="MF_01576">
    <property type="entry name" value="THF_DHG_CYH"/>
    <property type="match status" value="1"/>
</dbReference>
<evidence type="ECO:0000313" key="10">
    <source>
        <dbReference type="EMBL" id="KAL1123537.1"/>
    </source>
</evidence>
<protein>
    <recommendedName>
        <fullName evidence="2">methenyltetrahydrofolate cyclohydrolase</fullName>
        <ecNumber evidence="2">3.5.4.9</ecNumber>
    </recommendedName>
</protein>
<feature type="domain" description="Tetrahydrofolate dehydrogenase/cyclohydrolase catalytic" evidence="8">
    <location>
        <begin position="49"/>
        <end position="164"/>
    </location>
</feature>
<evidence type="ECO:0000256" key="4">
    <source>
        <dbReference type="ARBA" id="ARBA00022801"/>
    </source>
</evidence>
<evidence type="ECO:0000256" key="1">
    <source>
        <dbReference type="ARBA" id="ARBA00011738"/>
    </source>
</evidence>
<evidence type="ECO:0000259" key="9">
    <source>
        <dbReference type="Pfam" id="PF02882"/>
    </source>
</evidence>
<dbReference type="Gene3D" id="3.40.50.10860">
    <property type="entry name" value="Leucine Dehydrogenase, chain A, domain 1"/>
    <property type="match status" value="1"/>
</dbReference>
<dbReference type="InterPro" id="IPR046346">
    <property type="entry name" value="Aminoacid_DH-like_N_sf"/>
</dbReference>
<evidence type="ECO:0000256" key="2">
    <source>
        <dbReference type="ARBA" id="ARBA00012776"/>
    </source>
</evidence>
<dbReference type="FunFam" id="3.40.50.10860:FF:000005">
    <property type="entry name" value="C-1-tetrahydrofolate synthase, cytoplasmic, putative"/>
    <property type="match status" value="1"/>
</dbReference>
<dbReference type="InterPro" id="IPR000672">
    <property type="entry name" value="THF_DH/CycHdrlase"/>
</dbReference>
<dbReference type="AlphaFoldDB" id="A0ABD0YKC2"/>
<keyword evidence="11" id="KW-1185">Reference proteome</keyword>
<gene>
    <name evidence="10" type="ORF">AAG570_002614</name>
</gene>
<dbReference type="CDD" id="cd01080">
    <property type="entry name" value="NAD_bind_m-THF_DH_Cyclohyd"/>
    <property type="match status" value="1"/>
</dbReference>
<dbReference type="InterPro" id="IPR020631">
    <property type="entry name" value="THF_DH/CycHdrlase_NAD-bd_dom"/>
</dbReference>
<evidence type="ECO:0000256" key="6">
    <source>
        <dbReference type="ARBA" id="ARBA00023268"/>
    </source>
</evidence>
<accession>A0ABD0YKC2</accession>
<evidence type="ECO:0000256" key="3">
    <source>
        <dbReference type="ARBA" id="ARBA00022563"/>
    </source>
</evidence>
<dbReference type="GO" id="GO:0004477">
    <property type="term" value="F:methenyltetrahydrofolate cyclohydrolase activity"/>
    <property type="evidence" value="ECO:0007669"/>
    <property type="project" value="UniProtKB-EC"/>
</dbReference>
<feature type="domain" description="Tetrahydrofolate dehydrogenase/cyclohydrolase NAD(P)-binding" evidence="9">
    <location>
        <begin position="183"/>
        <end position="337"/>
    </location>
</feature>
<dbReference type="GO" id="GO:0006730">
    <property type="term" value="P:one-carbon metabolic process"/>
    <property type="evidence" value="ECO:0007669"/>
    <property type="project" value="UniProtKB-KW"/>
</dbReference>
<dbReference type="SUPFAM" id="SSF53223">
    <property type="entry name" value="Aminoacid dehydrogenase-like, N-terminal domain"/>
    <property type="match status" value="1"/>
</dbReference>
<evidence type="ECO:0000259" key="8">
    <source>
        <dbReference type="Pfam" id="PF00763"/>
    </source>
</evidence>
<keyword evidence="3" id="KW-0554">One-carbon metabolism</keyword>
<dbReference type="InterPro" id="IPR036291">
    <property type="entry name" value="NAD(P)-bd_dom_sf"/>
</dbReference>
<dbReference type="GO" id="GO:0016491">
    <property type="term" value="F:oxidoreductase activity"/>
    <property type="evidence" value="ECO:0007669"/>
    <property type="project" value="UniProtKB-KW"/>
</dbReference>
<evidence type="ECO:0000256" key="5">
    <source>
        <dbReference type="ARBA" id="ARBA00023002"/>
    </source>
</evidence>
<comment type="catalytic activity">
    <reaction evidence="7">
        <text>(6R)-5,10-methenyltetrahydrofolate + H2O = (6R)-10-formyltetrahydrofolate + H(+)</text>
        <dbReference type="Rhea" id="RHEA:23700"/>
        <dbReference type="ChEBI" id="CHEBI:15377"/>
        <dbReference type="ChEBI" id="CHEBI:15378"/>
        <dbReference type="ChEBI" id="CHEBI:57455"/>
        <dbReference type="ChEBI" id="CHEBI:195366"/>
        <dbReference type="EC" id="3.5.4.9"/>
    </reaction>
</comment>